<evidence type="ECO:0000256" key="1">
    <source>
        <dbReference type="ARBA" id="ARBA00004651"/>
    </source>
</evidence>
<dbReference type="PANTHER" id="PTHR43271">
    <property type="entry name" value="BLL2771 PROTEIN"/>
    <property type="match status" value="1"/>
</dbReference>
<dbReference type="STRING" id="571932.SAMN05421743_103344"/>
<dbReference type="RefSeq" id="WP_245728842.1">
    <property type="nucleotide sequence ID" value="NZ_FNQR01000003.1"/>
</dbReference>
<dbReference type="InterPro" id="IPR036259">
    <property type="entry name" value="MFS_trans_sf"/>
</dbReference>
<dbReference type="CDD" id="cd17324">
    <property type="entry name" value="MFS_NepI_like"/>
    <property type="match status" value="1"/>
</dbReference>
<dbReference type="Gene3D" id="1.20.1250.20">
    <property type="entry name" value="MFS general substrate transporter like domains"/>
    <property type="match status" value="1"/>
</dbReference>
<feature type="transmembrane region" description="Helical" evidence="8">
    <location>
        <begin position="255"/>
        <end position="279"/>
    </location>
</feature>
<reference evidence="10 11" key="1">
    <citation type="submission" date="2016-10" db="EMBL/GenBank/DDBJ databases">
        <authorList>
            <person name="de Groot N.N."/>
        </authorList>
    </citation>
    <scope>NUCLEOTIDE SEQUENCE [LARGE SCALE GENOMIC DNA]</scope>
    <source>
        <strain evidence="10 11">CCM7597</strain>
    </source>
</reference>
<feature type="transmembrane region" description="Helical" evidence="8">
    <location>
        <begin position="91"/>
        <end position="111"/>
    </location>
</feature>
<evidence type="ECO:0000256" key="4">
    <source>
        <dbReference type="ARBA" id="ARBA00022475"/>
    </source>
</evidence>
<feature type="transmembrane region" description="Helical" evidence="8">
    <location>
        <begin position="291"/>
        <end position="312"/>
    </location>
</feature>
<comment type="subcellular location">
    <subcellularLocation>
        <location evidence="1">Cell membrane</location>
        <topology evidence="1">Multi-pass membrane protein</topology>
    </subcellularLocation>
</comment>
<keyword evidence="4" id="KW-1003">Cell membrane</keyword>
<gene>
    <name evidence="10" type="ORF">SAMN05421743_103344</name>
</gene>
<keyword evidence="6 8" id="KW-1133">Transmembrane helix</keyword>
<keyword evidence="5 8" id="KW-0812">Transmembrane</keyword>
<dbReference type="InterPro" id="IPR020846">
    <property type="entry name" value="MFS_dom"/>
</dbReference>
<proteinExistence type="inferred from homology"/>
<accession>A0A1H3ZRF1</accession>
<evidence type="ECO:0000313" key="10">
    <source>
        <dbReference type="EMBL" id="SEA26279.1"/>
    </source>
</evidence>
<feature type="domain" description="Major facilitator superfamily (MFS) profile" evidence="9">
    <location>
        <begin position="22"/>
        <end position="395"/>
    </location>
</feature>
<evidence type="ECO:0000259" key="9">
    <source>
        <dbReference type="PROSITE" id="PS50850"/>
    </source>
</evidence>
<dbReference type="Proteomes" id="UP000198584">
    <property type="component" value="Unassembled WGS sequence"/>
</dbReference>
<name>A0A1H3ZRF1_9BACI</name>
<feature type="transmembrane region" description="Helical" evidence="8">
    <location>
        <begin position="379"/>
        <end position="402"/>
    </location>
</feature>
<keyword evidence="11" id="KW-1185">Reference proteome</keyword>
<sequence>MGQQQRTYKNGYTSKDKPFWMAIIALAAASIMTFSNIYMLQPILPIFTREFDVSPTASSLLISLTIVSLIIGLLVFGLMSDRWGRVKLMKVTILLSIIPLFIMPFLESFALLLVLRFIQGFFVAGLPAAAIAYIGEEFEQRSVRIGISFYIASNAVGGMFGRVFVGYIAEYASWQMSLWLLFVLEALFFLAFLILLPKSRNFETSELPIKEDLAGMFIHLKDKNLIPAFYMGVVIQLAFTGIWTYLPFYLSEAPFYLSIGTITFAYFAYGLGLVSSPVASKLSLSFGMGKVVITSVLVMLTGIVLTAVPIVALIYTGLGLMCFGFFVVHSMVAASVNQTATHHKGGASSIYLVSYYIGVATGGTLTGFLWGAIGWLGVIALAVLLIPGVLWGSTDIPAYCLIHNRIDLIK</sequence>
<evidence type="ECO:0000256" key="5">
    <source>
        <dbReference type="ARBA" id="ARBA00022692"/>
    </source>
</evidence>
<dbReference type="AlphaFoldDB" id="A0A1H3ZRF1"/>
<keyword evidence="3" id="KW-0813">Transport</keyword>
<evidence type="ECO:0000256" key="2">
    <source>
        <dbReference type="ARBA" id="ARBA00008335"/>
    </source>
</evidence>
<dbReference type="EMBL" id="FNQR01000003">
    <property type="protein sequence ID" value="SEA26279.1"/>
    <property type="molecule type" value="Genomic_DNA"/>
</dbReference>
<feature type="transmembrane region" description="Helical" evidence="8">
    <location>
        <begin position="349"/>
        <end position="373"/>
    </location>
</feature>
<dbReference type="GO" id="GO:0005886">
    <property type="term" value="C:plasma membrane"/>
    <property type="evidence" value="ECO:0007669"/>
    <property type="project" value="UniProtKB-SubCell"/>
</dbReference>
<evidence type="ECO:0000256" key="7">
    <source>
        <dbReference type="ARBA" id="ARBA00023136"/>
    </source>
</evidence>
<feature type="transmembrane region" description="Helical" evidence="8">
    <location>
        <begin position="228"/>
        <end position="249"/>
    </location>
</feature>
<dbReference type="GO" id="GO:0022857">
    <property type="term" value="F:transmembrane transporter activity"/>
    <property type="evidence" value="ECO:0007669"/>
    <property type="project" value="InterPro"/>
</dbReference>
<evidence type="ECO:0000313" key="11">
    <source>
        <dbReference type="Proteomes" id="UP000198584"/>
    </source>
</evidence>
<feature type="transmembrane region" description="Helical" evidence="8">
    <location>
        <begin position="117"/>
        <end position="135"/>
    </location>
</feature>
<dbReference type="InterPro" id="IPR011701">
    <property type="entry name" value="MFS"/>
</dbReference>
<dbReference type="Pfam" id="PF07690">
    <property type="entry name" value="MFS_1"/>
    <property type="match status" value="1"/>
</dbReference>
<feature type="transmembrane region" description="Helical" evidence="8">
    <location>
        <begin position="318"/>
        <end position="337"/>
    </location>
</feature>
<organism evidence="10 11">
    <name type="scientific">Thalassobacillus cyri</name>
    <dbReference type="NCBI Taxonomy" id="571932"/>
    <lineage>
        <taxon>Bacteria</taxon>
        <taxon>Bacillati</taxon>
        <taxon>Bacillota</taxon>
        <taxon>Bacilli</taxon>
        <taxon>Bacillales</taxon>
        <taxon>Bacillaceae</taxon>
        <taxon>Thalassobacillus</taxon>
    </lineage>
</organism>
<protein>
    <submittedName>
        <fullName evidence="10">MFS transporter, YNFM family, putative membrane transport protein</fullName>
    </submittedName>
</protein>
<dbReference type="PANTHER" id="PTHR43271:SF1">
    <property type="entry name" value="INNER MEMBRANE TRANSPORT PROTEIN YNFM"/>
    <property type="match status" value="1"/>
</dbReference>
<dbReference type="PROSITE" id="PS50850">
    <property type="entry name" value="MFS"/>
    <property type="match status" value="1"/>
</dbReference>
<feature type="transmembrane region" description="Helical" evidence="8">
    <location>
        <begin position="147"/>
        <end position="168"/>
    </location>
</feature>
<feature type="transmembrane region" description="Helical" evidence="8">
    <location>
        <begin position="174"/>
        <end position="196"/>
    </location>
</feature>
<comment type="similarity">
    <text evidence="2">Belongs to the major facilitator superfamily.</text>
</comment>
<evidence type="ECO:0000256" key="8">
    <source>
        <dbReference type="SAM" id="Phobius"/>
    </source>
</evidence>
<dbReference type="SUPFAM" id="SSF103473">
    <property type="entry name" value="MFS general substrate transporter"/>
    <property type="match status" value="1"/>
</dbReference>
<keyword evidence="7 8" id="KW-0472">Membrane</keyword>
<feature type="transmembrane region" description="Helical" evidence="8">
    <location>
        <begin position="20"/>
        <end position="40"/>
    </location>
</feature>
<evidence type="ECO:0000256" key="6">
    <source>
        <dbReference type="ARBA" id="ARBA00022989"/>
    </source>
</evidence>
<evidence type="ECO:0000256" key="3">
    <source>
        <dbReference type="ARBA" id="ARBA00022448"/>
    </source>
</evidence>
<feature type="transmembrane region" description="Helical" evidence="8">
    <location>
        <begin position="60"/>
        <end position="79"/>
    </location>
</feature>